<reference evidence="1 2" key="1">
    <citation type="journal article" date="2020" name="ISME J.">
        <title>Comparative genomics reveals insights into cyanobacterial evolution and habitat adaptation.</title>
        <authorList>
            <person name="Chen M.Y."/>
            <person name="Teng W.K."/>
            <person name="Zhao L."/>
            <person name="Hu C.X."/>
            <person name="Zhou Y.K."/>
            <person name="Han B.P."/>
            <person name="Song L.R."/>
            <person name="Shu W.S."/>
        </authorList>
    </citation>
    <scope>NUCLEOTIDE SEQUENCE [LARGE SCALE GENOMIC DNA]</scope>
    <source>
        <strain evidence="1 2">FACHB-288</strain>
    </source>
</reference>
<evidence type="ECO:0000313" key="2">
    <source>
        <dbReference type="Proteomes" id="UP000658514"/>
    </source>
</evidence>
<protein>
    <recommendedName>
        <fullName evidence="3">Tail fiber protein</fullName>
    </recommendedName>
</protein>
<dbReference type="RefSeq" id="WP_190548520.1">
    <property type="nucleotide sequence ID" value="NZ_CAWPNO010000050.1"/>
</dbReference>
<dbReference type="Proteomes" id="UP000658514">
    <property type="component" value="Unassembled WGS sequence"/>
</dbReference>
<keyword evidence="2" id="KW-1185">Reference proteome</keyword>
<evidence type="ECO:0008006" key="3">
    <source>
        <dbReference type="Google" id="ProtNLM"/>
    </source>
</evidence>
<dbReference type="EMBL" id="JACJQH010000019">
    <property type="protein sequence ID" value="MBD2196623.1"/>
    <property type="molecule type" value="Genomic_DNA"/>
</dbReference>
<proteinExistence type="predicted"/>
<sequence length="567" mass="60983">MSQILGTFLDSGGNPITGKLRVTLSGTLVEVSATPDSIYLIEPSVFTITNGVVDINLDESETKKITYRFEFFKTDGDGNLIEPALLDFYALVPNSTPVQFANLVPTGMVNDVLDTGALRIAQLIAADPNLSSTIGGPFPRGDWNEAVTYRYRDLVTYLNRAYISRSFTPITGVLPTNNAYWMQLPIEPNGSLILGDATPYGPSWSNSGLATSQNAVYTKIESVLNDITLKANINSPTFSGVANFNNTLRTRPLSTGTPGLFNPGLDIQSASGARSVIRFSNNTGLARWEIFKSEQTETGGNAGSNLTINAYDDSGNLIGYCISINRFDRSIYIPTPPGTDNTGRVVNSIWVNNKLSTLAPLASPTFTGAPKSTTPSDPFDNTTRIATTAHVRNILNFYAPNTSPVFYGSSTFTGVTTFNNSTVFSTTLNIKPSGTYTPGIDIQSANGSRSNIRLSNSSGLTRWELFKTEDLESGSNTGSNLAISRYDDAGNYLGFAFSIDRNNGRITLNSNTTVNGQLSCTSLNNTLTSDLGSSTATGNPGDIRISPNFIHVCVATNLWRRVALSSF</sequence>
<accession>A0ABR8A9S7</accession>
<comment type="caution">
    <text evidence="1">The sequence shown here is derived from an EMBL/GenBank/DDBJ whole genome shotgun (WGS) entry which is preliminary data.</text>
</comment>
<organism evidence="1 2">
    <name type="scientific">Calothrix parietina FACHB-288</name>
    <dbReference type="NCBI Taxonomy" id="2692896"/>
    <lineage>
        <taxon>Bacteria</taxon>
        <taxon>Bacillati</taxon>
        <taxon>Cyanobacteriota</taxon>
        <taxon>Cyanophyceae</taxon>
        <taxon>Nostocales</taxon>
        <taxon>Calotrichaceae</taxon>
        <taxon>Calothrix</taxon>
    </lineage>
</organism>
<name>A0ABR8A9S7_9CYAN</name>
<evidence type="ECO:0000313" key="1">
    <source>
        <dbReference type="EMBL" id="MBD2196623.1"/>
    </source>
</evidence>
<gene>
    <name evidence="1" type="ORF">H6G24_14120</name>
</gene>